<organism evidence="1 2">
    <name type="scientific">Salibacterium halotolerans</name>
    <dbReference type="NCBI Taxonomy" id="1884432"/>
    <lineage>
        <taxon>Bacteria</taxon>
        <taxon>Bacillati</taxon>
        <taxon>Bacillota</taxon>
        <taxon>Bacilli</taxon>
        <taxon>Bacillales</taxon>
        <taxon>Bacillaceae</taxon>
    </lineage>
</organism>
<dbReference type="Proteomes" id="UP000198892">
    <property type="component" value="Unassembled WGS sequence"/>
</dbReference>
<accession>A0A1I5QB28</accession>
<keyword evidence="2" id="KW-1185">Reference proteome</keyword>
<dbReference type="InterPro" id="IPR014913">
    <property type="entry name" value="YppE-like"/>
</dbReference>
<evidence type="ECO:0000313" key="2">
    <source>
        <dbReference type="Proteomes" id="UP000198892"/>
    </source>
</evidence>
<dbReference type="Gene3D" id="1.20.120.440">
    <property type="entry name" value="YppE-like"/>
    <property type="match status" value="1"/>
</dbReference>
<dbReference type="Pfam" id="PF08807">
    <property type="entry name" value="DUF1798"/>
    <property type="match status" value="1"/>
</dbReference>
<dbReference type="AlphaFoldDB" id="A0A1I5QB28"/>
<sequence>MQQEQKQELYTKIQQLKQYNDQSLHHFTTIAQNAEYTPDFYEEVKPFADRMKETADAWKPLAEQWIIDEKPFYFYLKQIEDTHENMCISSIRSFQSDTKKKRFREMIQSIDYILTGMEEQLDV</sequence>
<proteinExistence type="predicted"/>
<evidence type="ECO:0000313" key="1">
    <source>
        <dbReference type="EMBL" id="SFP43046.1"/>
    </source>
</evidence>
<reference evidence="2" key="1">
    <citation type="submission" date="2016-10" db="EMBL/GenBank/DDBJ databases">
        <authorList>
            <person name="Varghese N."/>
            <person name="Submissions S."/>
        </authorList>
    </citation>
    <scope>NUCLEOTIDE SEQUENCE [LARGE SCALE GENOMIC DNA]</scope>
    <source>
        <strain evidence="2">S7</strain>
    </source>
</reference>
<dbReference type="STRING" id="1884432.SAMN05518683_10581"/>
<evidence type="ECO:0008006" key="3">
    <source>
        <dbReference type="Google" id="ProtNLM"/>
    </source>
</evidence>
<dbReference type="InterPro" id="IPR023351">
    <property type="entry name" value="YppE-like_sf"/>
</dbReference>
<dbReference type="SUPFAM" id="SSF140415">
    <property type="entry name" value="YppE-like"/>
    <property type="match status" value="1"/>
</dbReference>
<name>A0A1I5QB28_9BACI</name>
<gene>
    <name evidence="1" type="ORF">SAMN05518683_10581</name>
</gene>
<dbReference type="EMBL" id="FOXD01000005">
    <property type="protein sequence ID" value="SFP43046.1"/>
    <property type="molecule type" value="Genomic_DNA"/>
</dbReference>
<dbReference type="RefSeq" id="WP_170840998.1">
    <property type="nucleotide sequence ID" value="NZ_FOXD01000005.1"/>
</dbReference>
<protein>
    <recommendedName>
        <fullName evidence="3">DUF1798 family protein</fullName>
    </recommendedName>
</protein>